<keyword evidence="2" id="KW-0805">Transcription regulation</keyword>
<evidence type="ECO:0000256" key="3">
    <source>
        <dbReference type="ARBA" id="ARBA00023125"/>
    </source>
</evidence>
<dbReference type="SUPFAM" id="SSF53850">
    <property type="entry name" value="Periplasmic binding protein-like II"/>
    <property type="match status" value="1"/>
</dbReference>
<accession>A0A1Q9AEE8</accession>
<dbReference type="CDD" id="cd08475">
    <property type="entry name" value="PBP2_CrgA_like_6"/>
    <property type="match status" value="1"/>
</dbReference>
<protein>
    <recommendedName>
        <fullName evidence="6">HTH-type transcriptional regulator TtuA</fullName>
    </recommendedName>
    <alternativeName>
        <fullName evidence="7">Tartrate utilization transcriptional regulator</fullName>
    </alternativeName>
</protein>
<dbReference type="Proteomes" id="UP000186143">
    <property type="component" value="Unassembled WGS sequence"/>
</dbReference>
<dbReference type="InterPro" id="IPR036388">
    <property type="entry name" value="WH-like_DNA-bd_sf"/>
</dbReference>
<evidence type="ECO:0000256" key="5">
    <source>
        <dbReference type="ARBA" id="ARBA00054626"/>
    </source>
</evidence>
<evidence type="ECO:0000256" key="2">
    <source>
        <dbReference type="ARBA" id="ARBA00023015"/>
    </source>
</evidence>
<dbReference type="STRING" id="1672749.BJF92_00555"/>
<dbReference type="InterPro" id="IPR058163">
    <property type="entry name" value="LysR-type_TF_proteobact-type"/>
</dbReference>
<reference evidence="9 10" key="1">
    <citation type="submission" date="2016-09" db="EMBL/GenBank/DDBJ databases">
        <title>Rhizobium sp. nov., a novel species isolated from the rice rhizosphere.</title>
        <authorList>
            <person name="Zhao J."/>
            <person name="Zhang X."/>
        </authorList>
    </citation>
    <scope>NUCLEOTIDE SEQUENCE [LARGE SCALE GENOMIC DNA]</scope>
    <source>
        <strain evidence="9 10">MH17</strain>
    </source>
</reference>
<feature type="domain" description="HTH lysR-type" evidence="8">
    <location>
        <begin position="11"/>
        <end position="62"/>
    </location>
</feature>
<dbReference type="EMBL" id="MKIO01000040">
    <property type="protein sequence ID" value="OLP53293.1"/>
    <property type="molecule type" value="Genomic_DNA"/>
</dbReference>
<dbReference type="Gene3D" id="3.40.190.290">
    <property type="match status" value="1"/>
</dbReference>
<evidence type="ECO:0000256" key="7">
    <source>
        <dbReference type="ARBA" id="ARBA00083243"/>
    </source>
</evidence>
<dbReference type="PROSITE" id="PS50931">
    <property type="entry name" value="HTH_LYSR"/>
    <property type="match status" value="1"/>
</dbReference>
<keyword evidence="3" id="KW-0238">DNA-binding</keyword>
<dbReference type="OrthoDB" id="9813056at2"/>
<dbReference type="AlphaFoldDB" id="A0A1Q9AEE8"/>
<dbReference type="RefSeq" id="WP_037093923.1">
    <property type="nucleotide sequence ID" value="NZ_MKIO01000040.1"/>
</dbReference>
<evidence type="ECO:0000256" key="1">
    <source>
        <dbReference type="ARBA" id="ARBA00009437"/>
    </source>
</evidence>
<dbReference type="PANTHER" id="PTHR30537">
    <property type="entry name" value="HTH-TYPE TRANSCRIPTIONAL REGULATOR"/>
    <property type="match status" value="1"/>
</dbReference>
<evidence type="ECO:0000256" key="6">
    <source>
        <dbReference type="ARBA" id="ARBA00067332"/>
    </source>
</evidence>
<comment type="similarity">
    <text evidence="1">Belongs to the LysR transcriptional regulatory family.</text>
</comment>
<evidence type="ECO:0000256" key="4">
    <source>
        <dbReference type="ARBA" id="ARBA00023163"/>
    </source>
</evidence>
<dbReference type="InterPro" id="IPR005119">
    <property type="entry name" value="LysR_subst-bd"/>
</dbReference>
<evidence type="ECO:0000313" key="9">
    <source>
        <dbReference type="EMBL" id="OLP53293.1"/>
    </source>
</evidence>
<dbReference type="Gene3D" id="1.10.10.10">
    <property type="entry name" value="Winged helix-like DNA-binding domain superfamily/Winged helix DNA-binding domain"/>
    <property type="match status" value="1"/>
</dbReference>
<dbReference type="InterPro" id="IPR000847">
    <property type="entry name" value="LysR_HTH_N"/>
</dbReference>
<dbReference type="GO" id="GO:0003677">
    <property type="term" value="F:DNA binding"/>
    <property type="evidence" value="ECO:0007669"/>
    <property type="project" value="UniProtKB-KW"/>
</dbReference>
<dbReference type="Pfam" id="PF03466">
    <property type="entry name" value="LysR_substrate"/>
    <property type="match status" value="1"/>
</dbReference>
<comment type="function">
    <text evidence="5">Transcriptional regulator of the ttuABCDE tartrate utilization operon.</text>
</comment>
<dbReference type="InterPro" id="IPR036390">
    <property type="entry name" value="WH_DNA-bd_sf"/>
</dbReference>
<dbReference type="SUPFAM" id="SSF46785">
    <property type="entry name" value="Winged helix' DNA-binding domain"/>
    <property type="match status" value="1"/>
</dbReference>
<proteinExistence type="inferred from homology"/>
<name>A0A1Q9AEE8_9HYPH</name>
<comment type="caution">
    <text evidence="9">The sequence shown here is derived from an EMBL/GenBank/DDBJ whole genome shotgun (WGS) entry which is preliminary data.</text>
</comment>
<evidence type="ECO:0000313" key="10">
    <source>
        <dbReference type="Proteomes" id="UP000186143"/>
    </source>
</evidence>
<evidence type="ECO:0000259" key="8">
    <source>
        <dbReference type="PROSITE" id="PS50931"/>
    </source>
</evidence>
<dbReference type="PANTHER" id="PTHR30537:SF5">
    <property type="entry name" value="HTH-TYPE TRANSCRIPTIONAL ACTIVATOR TTDR-RELATED"/>
    <property type="match status" value="1"/>
</dbReference>
<dbReference type="Pfam" id="PF00126">
    <property type="entry name" value="HTH_1"/>
    <property type="match status" value="1"/>
</dbReference>
<sequence>MAITSTFGGVEIFITVVKAGSFTAAAAQFGITKSAVAKSVAQLEGRLGVKLLHRTTRRLSLTPDGQAYFVQAEAALDQLRSAEDLARSKASAVRGILRVDMPVAFGRRIAMPILLDILRAHPGLRLEASFSDRIIDPVEDGVDLCLRFGELPDRTDISARPLGTQRLVLCAAPRYLSEAGAPTSLRDLQDHACILGGRPGRAAPWRFLEEGGRVKSLDPLAAHLVSDGEVVIDMAVAGFGLCQMPQSLLQPYIDGKELVEVLPDRCQVQSPFNAVWPTTRAILPRIRVVVDEFVRRANAKAL</sequence>
<organism evidence="9 10">
    <name type="scientific">Xaviernesmea rhizosphaerae</name>
    <dbReference type="NCBI Taxonomy" id="1672749"/>
    <lineage>
        <taxon>Bacteria</taxon>
        <taxon>Pseudomonadati</taxon>
        <taxon>Pseudomonadota</taxon>
        <taxon>Alphaproteobacteria</taxon>
        <taxon>Hyphomicrobiales</taxon>
        <taxon>Rhizobiaceae</taxon>
        <taxon>Rhizobium/Agrobacterium group</taxon>
        <taxon>Xaviernesmea</taxon>
    </lineage>
</organism>
<gene>
    <name evidence="9" type="ORF">BJF92_00555</name>
</gene>
<keyword evidence="4" id="KW-0804">Transcription</keyword>
<dbReference type="FunFam" id="1.10.10.10:FF:000001">
    <property type="entry name" value="LysR family transcriptional regulator"/>
    <property type="match status" value="1"/>
</dbReference>
<dbReference type="GO" id="GO:0003700">
    <property type="term" value="F:DNA-binding transcription factor activity"/>
    <property type="evidence" value="ECO:0007669"/>
    <property type="project" value="InterPro"/>
</dbReference>